<evidence type="ECO:0000259" key="2">
    <source>
        <dbReference type="Pfam" id="PF21906"/>
    </source>
</evidence>
<dbReference type="SUPFAM" id="SSF55811">
    <property type="entry name" value="Nudix"/>
    <property type="match status" value="1"/>
</dbReference>
<dbReference type="CDD" id="cd18873">
    <property type="entry name" value="NUDIX_NadM_like"/>
    <property type="match status" value="1"/>
</dbReference>
<dbReference type="PANTHER" id="PTHR43736:SF4">
    <property type="entry name" value="SLR1690 PROTEIN"/>
    <property type="match status" value="1"/>
</dbReference>
<dbReference type="AlphaFoldDB" id="A0A8I0MS10"/>
<sequence>MLQDSLKVLLVKRTSAPFKGRWELPGECVDIELDDNTDMSALRNIKALTAATPQFFEQLQAFSGINRDPRGFSVSLVYYALISPQCIAVKPSAVEEVKWMDLSAIQDLAIAFDHKQIIATARSQLQQKALYSMIPVYCLADQFTIGQLKAAIEAIIAKPIQRKSLIRRVEASGMLEALDEKVKSGGRLAQLYRLKSDTETVYFERSLSFG</sequence>
<feature type="domain" description="NrtR DNA-binding winged helix" evidence="2">
    <location>
        <begin position="136"/>
        <end position="194"/>
    </location>
</feature>
<proteinExistence type="predicted"/>
<evidence type="ECO:0000313" key="3">
    <source>
        <dbReference type="EMBL" id="MBE0344722.1"/>
    </source>
</evidence>
<dbReference type="Pfam" id="PF00293">
    <property type="entry name" value="NUDIX"/>
    <property type="match status" value="1"/>
</dbReference>
<feature type="domain" description="Nudix hydrolase" evidence="1">
    <location>
        <begin position="4"/>
        <end position="119"/>
    </location>
</feature>
<accession>A0A8I0MS10</accession>
<gene>
    <name evidence="3" type="ORF">PPEP_a2367</name>
</gene>
<dbReference type="Proteomes" id="UP000660708">
    <property type="component" value="Unassembled WGS sequence"/>
</dbReference>
<dbReference type="GO" id="GO:0003824">
    <property type="term" value="F:catalytic activity"/>
    <property type="evidence" value="ECO:0007669"/>
    <property type="project" value="UniProtKB-ARBA"/>
</dbReference>
<dbReference type="InterPro" id="IPR054105">
    <property type="entry name" value="WHD_NrtR"/>
</dbReference>
<evidence type="ECO:0000259" key="1">
    <source>
        <dbReference type="Pfam" id="PF00293"/>
    </source>
</evidence>
<evidence type="ECO:0000313" key="4">
    <source>
        <dbReference type="Proteomes" id="UP000660708"/>
    </source>
</evidence>
<comment type="caution">
    <text evidence="3">The sequence shown here is derived from an EMBL/GenBank/DDBJ whole genome shotgun (WGS) entry which is preliminary data.</text>
</comment>
<dbReference type="InterPro" id="IPR000086">
    <property type="entry name" value="NUDIX_hydrolase_dom"/>
</dbReference>
<keyword evidence="4" id="KW-1185">Reference proteome</keyword>
<dbReference type="EMBL" id="AQHF01000017">
    <property type="protein sequence ID" value="MBE0344722.1"/>
    <property type="molecule type" value="Genomic_DNA"/>
</dbReference>
<dbReference type="Pfam" id="PF21906">
    <property type="entry name" value="WHD_NrtR"/>
    <property type="match status" value="1"/>
</dbReference>
<protein>
    <recommendedName>
        <fullName evidence="5">Nudix hydrolase domain-containing protein</fullName>
    </recommendedName>
</protein>
<dbReference type="Gene3D" id="3.90.79.10">
    <property type="entry name" value="Nucleoside Triphosphate Pyrophosphohydrolase"/>
    <property type="match status" value="1"/>
</dbReference>
<name>A0A8I0MS10_9GAMM</name>
<dbReference type="InterPro" id="IPR036390">
    <property type="entry name" value="WH_DNA-bd_sf"/>
</dbReference>
<organism evidence="3 4">
    <name type="scientific">Pseudoalteromonas peptidolytica F12-50-A1</name>
    <dbReference type="NCBI Taxonomy" id="1315280"/>
    <lineage>
        <taxon>Bacteria</taxon>
        <taxon>Pseudomonadati</taxon>
        <taxon>Pseudomonadota</taxon>
        <taxon>Gammaproteobacteria</taxon>
        <taxon>Alteromonadales</taxon>
        <taxon>Pseudoalteromonadaceae</taxon>
        <taxon>Pseudoalteromonas</taxon>
    </lineage>
</organism>
<dbReference type="InterPro" id="IPR015797">
    <property type="entry name" value="NUDIX_hydrolase-like_dom_sf"/>
</dbReference>
<dbReference type="PANTHER" id="PTHR43736">
    <property type="entry name" value="ADP-RIBOSE PYROPHOSPHATASE"/>
    <property type="match status" value="1"/>
</dbReference>
<evidence type="ECO:0008006" key="5">
    <source>
        <dbReference type="Google" id="ProtNLM"/>
    </source>
</evidence>
<dbReference type="InterPro" id="IPR036388">
    <property type="entry name" value="WH-like_DNA-bd_sf"/>
</dbReference>
<reference evidence="3 4" key="1">
    <citation type="submission" date="2015-06" db="EMBL/GenBank/DDBJ databases">
        <title>Genome sequence of Pseudoalteromonas peptidolytica.</title>
        <authorList>
            <person name="Xie B.-B."/>
            <person name="Rong J.-C."/>
            <person name="Qin Q.-L."/>
            <person name="Zhang Y.-Z."/>
        </authorList>
    </citation>
    <scope>NUCLEOTIDE SEQUENCE [LARGE SCALE GENOMIC DNA]</scope>
    <source>
        <strain evidence="3 4">F12-50-A1</strain>
    </source>
</reference>
<dbReference type="Gene3D" id="1.10.10.10">
    <property type="entry name" value="Winged helix-like DNA-binding domain superfamily/Winged helix DNA-binding domain"/>
    <property type="match status" value="1"/>
</dbReference>
<dbReference type="SUPFAM" id="SSF46785">
    <property type="entry name" value="Winged helix' DNA-binding domain"/>
    <property type="match status" value="1"/>
</dbReference>